<feature type="compositionally biased region" description="Basic and acidic residues" evidence="1">
    <location>
        <begin position="9"/>
        <end position="20"/>
    </location>
</feature>
<gene>
    <name evidence="3" type="ORF">JonanDRAFT_0032</name>
</gene>
<keyword evidence="4" id="KW-1185">Reference proteome</keyword>
<feature type="region of interest" description="Disordered" evidence="1">
    <location>
        <begin position="1"/>
        <end position="20"/>
    </location>
</feature>
<feature type="transmembrane region" description="Helical" evidence="2">
    <location>
        <begin position="48"/>
        <end position="66"/>
    </location>
</feature>
<dbReference type="RefSeq" id="WP_008519942.1">
    <property type="nucleotide sequence ID" value="NZ_CM001376.1"/>
</dbReference>
<name>H0ULK4_9BACT</name>
<protein>
    <submittedName>
        <fullName evidence="3">Uncharacterized protein</fullName>
    </submittedName>
</protein>
<evidence type="ECO:0000313" key="4">
    <source>
        <dbReference type="Proteomes" id="UP000003806"/>
    </source>
</evidence>
<keyword evidence="2" id="KW-1133">Transmembrane helix</keyword>
<keyword evidence="2" id="KW-0472">Membrane</keyword>
<evidence type="ECO:0000256" key="1">
    <source>
        <dbReference type="SAM" id="MobiDB-lite"/>
    </source>
</evidence>
<organism evidence="3 4">
    <name type="scientific">Jonquetella anthropi DSM 22815</name>
    <dbReference type="NCBI Taxonomy" id="885272"/>
    <lineage>
        <taxon>Bacteria</taxon>
        <taxon>Thermotogati</taxon>
        <taxon>Synergistota</taxon>
        <taxon>Synergistia</taxon>
        <taxon>Synergistales</taxon>
        <taxon>Dethiosulfovibrionaceae</taxon>
        <taxon>Jonquetella</taxon>
    </lineage>
</organism>
<dbReference type="HOGENOM" id="CLU_2734639_0_0_0"/>
<feature type="transmembrane region" description="Helical" evidence="2">
    <location>
        <begin position="24"/>
        <end position="42"/>
    </location>
</feature>
<dbReference type="Proteomes" id="UP000003806">
    <property type="component" value="Chromosome"/>
</dbReference>
<dbReference type="STRING" id="885272.JonanDRAFT_0032"/>
<evidence type="ECO:0000256" key="2">
    <source>
        <dbReference type="SAM" id="Phobius"/>
    </source>
</evidence>
<dbReference type="AlphaFoldDB" id="H0ULK4"/>
<reference evidence="3 4" key="1">
    <citation type="submission" date="2011-11" db="EMBL/GenBank/DDBJ databases">
        <title>The Noncontiguous Finished genome of Jonquetella anthropi DSM 22815.</title>
        <authorList>
            <consortium name="US DOE Joint Genome Institute (JGI-PGF)"/>
            <person name="Lucas S."/>
            <person name="Copeland A."/>
            <person name="Lapidus A."/>
            <person name="Glavina del Rio T."/>
            <person name="Dalin E."/>
            <person name="Tice H."/>
            <person name="Bruce D."/>
            <person name="Goodwin L."/>
            <person name="Pitluck S."/>
            <person name="Peters L."/>
            <person name="Mikhailova N."/>
            <person name="Held B."/>
            <person name="Kyrpides N."/>
            <person name="Mavromatis K."/>
            <person name="Ivanova N."/>
            <person name="Markowitz V."/>
            <person name="Cheng J.-F."/>
            <person name="Hugenholtz P."/>
            <person name="Woyke T."/>
            <person name="Wu D."/>
            <person name="Gronow S."/>
            <person name="Wellnitz S."/>
            <person name="Brambilla E."/>
            <person name="Klenk H.-P."/>
            <person name="Eisen J.A."/>
        </authorList>
    </citation>
    <scope>NUCLEOTIDE SEQUENCE [LARGE SCALE GENOMIC DNA]</scope>
    <source>
        <strain evidence="3 4">DSM 22815</strain>
    </source>
</reference>
<proteinExistence type="predicted"/>
<accession>H0ULK4</accession>
<sequence>MTDFDGQGEEIKSGRRGESTARRWYRRVALVVLALAVADAFWRGERVMGGLLAAVLVAALIGYGACRRGDE</sequence>
<keyword evidence="2" id="KW-0812">Transmembrane</keyword>
<evidence type="ECO:0000313" key="3">
    <source>
        <dbReference type="EMBL" id="EHM12469.1"/>
    </source>
</evidence>
<dbReference type="EMBL" id="CM001376">
    <property type="protein sequence ID" value="EHM12469.1"/>
    <property type="molecule type" value="Genomic_DNA"/>
</dbReference>